<keyword evidence="11" id="KW-1133">Transmembrane helix</keyword>
<sequence length="388" mass="41548">MACAVPVRCFERAGGASCFAVYIVSLPIFAIIIRRLRQNGNTPISDRIYLDHAATSPLRPEARAAMEEGFAIWANPSSPHAEGRKAKQALEDARERVKKALGWDGEVIFTSGASEALWIALNRAKVDRRIVSAVEHDAVFRAAPDAEVVPVGANGTSDLSRISGFDRSVVAIQHVNSEVGLIQPVADLVPEIHATGGLLLCDCSQSAAKHALPDADMAVISAHKFGGPIGVAALLVKNYNLLDPIGGHERGYRQGTENLPGAMGMAAALDAWTRQPFDLVEEAFDRVHDEVFTSGGRIVDCGGNVSSFIHAFAHPIMKAQALLIRLDAMGFAVSAGSACSSGTLKKSRVLDAFGVDDDTASRTIRVSIGWNTTPEELERFAEAWRKLT</sequence>
<dbReference type="Gene3D" id="1.10.260.50">
    <property type="match status" value="1"/>
</dbReference>
<keyword evidence="7" id="KW-0663">Pyridoxal phosphate</keyword>
<dbReference type="InterPro" id="IPR016454">
    <property type="entry name" value="Cysteine_dSase"/>
</dbReference>
<name>A0A844ZRA4_9SPHN</name>
<evidence type="ECO:0000256" key="1">
    <source>
        <dbReference type="ARBA" id="ARBA00001933"/>
    </source>
</evidence>
<reference evidence="13 14" key="1">
    <citation type="submission" date="2019-12" db="EMBL/GenBank/DDBJ databases">
        <title>Genomic-based taxomic classification of the family Erythrobacteraceae.</title>
        <authorList>
            <person name="Xu L."/>
        </authorList>
    </citation>
    <scope>NUCLEOTIDE SEQUENCE [LARGE SCALE GENOMIC DNA]</scope>
    <source>
        <strain evidence="13 14">KCTC 52763</strain>
    </source>
</reference>
<keyword evidence="9" id="KW-0411">Iron-sulfur</keyword>
<keyword evidence="5 13" id="KW-0808">Transferase</keyword>
<comment type="similarity">
    <text evidence="3">Belongs to the class-V pyridoxal-phosphate-dependent aminotransferase family. NifS/IscS subfamily.</text>
</comment>
<feature type="domain" description="Aminotransferase class V" evidence="12">
    <location>
        <begin position="48"/>
        <end position="380"/>
    </location>
</feature>
<keyword evidence="14" id="KW-1185">Reference proteome</keyword>
<evidence type="ECO:0000313" key="14">
    <source>
        <dbReference type="Proteomes" id="UP000442714"/>
    </source>
</evidence>
<dbReference type="Gene3D" id="3.90.1150.10">
    <property type="entry name" value="Aspartate Aminotransferase, domain 1"/>
    <property type="match status" value="1"/>
</dbReference>
<accession>A0A844ZRA4</accession>
<evidence type="ECO:0000256" key="9">
    <source>
        <dbReference type="ARBA" id="ARBA00023014"/>
    </source>
</evidence>
<keyword evidence="11" id="KW-0472">Membrane</keyword>
<dbReference type="Pfam" id="PF00266">
    <property type="entry name" value="Aminotran_5"/>
    <property type="match status" value="1"/>
</dbReference>
<evidence type="ECO:0000256" key="8">
    <source>
        <dbReference type="ARBA" id="ARBA00023004"/>
    </source>
</evidence>
<dbReference type="GO" id="GO:0031071">
    <property type="term" value="F:cysteine desulfurase activity"/>
    <property type="evidence" value="ECO:0007669"/>
    <property type="project" value="UniProtKB-EC"/>
</dbReference>
<dbReference type="EMBL" id="WTYX01000001">
    <property type="protein sequence ID" value="MXO89620.1"/>
    <property type="molecule type" value="Genomic_DNA"/>
</dbReference>
<evidence type="ECO:0000256" key="2">
    <source>
        <dbReference type="ARBA" id="ARBA00003120"/>
    </source>
</evidence>
<comment type="cofactor">
    <cofactor evidence="1">
        <name>pyridoxal 5'-phosphate</name>
        <dbReference type="ChEBI" id="CHEBI:597326"/>
    </cofactor>
</comment>
<dbReference type="PANTHER" id="PTHR11601">
    <property type="entry name" value="CYSTEINE DESULFURYLASE FAMILY MEMBER"/>
    <property type="match status" value="1"/>
</dbReference>
<comment type="catalytic activity">
    <reaction evidence="10">
        <text>(sulfur carrier)-H + L-cysteine = (sulfur carrier)-SH + L-alanine</text>
        <dbReference type="Rhea" id="RHEA:43892"/>
        <dbReference type="Rhea" id="RHEA-COMP:14737"/>
        <dbReference type="Rhea" id="RHEA-COMP:14739"/>
        <dbReference type="ChEBI" id="CHEBI:29917"/>
        <dbReference type="ChEBI" id="CHEBI:35235"/>
        <dbReference type="ChEBI" id="CHEBI:57972"/>
        <dbReference type="ChEBI" id="CHEBI:64428"/>
        <dbReference type="EC" id="2.8.1.7"/>
    </reaction>
</comment>
<dbReference type="InterPro" id="IPR015421">
    <property type="entry name" value="PyrdxlP-dep_Trfase_major"/>
</dbReference>
<dbReference type="GO" id="GO:0051536">
    <property type="term" value="F:iron-sulfur cluster binding"/>
    <property type="evidence" value="ECO:0007669"/>
    <property type="project" value="UniProtKB-KW"/>
</dbReference>
<dbReference type="Gene3D" id="3.40.640.10">
    <property type="entry name" value="Type I PLP-dependent aspartate aminotransferase-like (Major domain)"/>
    <property type="match status" value="1"/>
</dbReference>
<protein>
    <recommendedName>
        <fullName evidence="4">Cysteine desulfurase</fullName>
    </recommendedName>
</protein>
<evidence type="ECO:0000256" key="4">
    <source>
        <dbReference type="ARBA" id="ARBA00013558"/>
    </source>
</evidence>
<evidence type="ECO:0000259" key="12">
    <source>
        <dbReference type="Pfam" id="PF00266"/>
    </source>
</evidence>
<evidence type="ECO:0000256" key="3">
    <source>
        <dbReference type="ARBA" id="ARBA00006490"/>
    </source>
</evidence>
<dbReference type="GO" id="GO:0008483">
    <property type="term" value="F:transaminase activity"/>
    <property type="evidence" value="ECO:0007669"/>
    <property type="project" value="UniProtKB-KW"/>
</dbReference>
<dbReference type="InterPro" id="IPR015422">
    <property type="entry name" value="PyrdxlP-dep_Trfase_small"/>
</dbReference>
<dbReference type="InterPro" id="IPR015424">
    <property type="entry name" value="PyrdxlP-dep_Trfase"/>
</dbReference>
<comment type="caution">
    <text evidence="13">The sequence shown here is derived from an EMBL/GenBank/DDBJ whole genome shotgun (WGS) entry which is preliminary data.</text>
</comment>
<keyword evidence="8" id="KW-0408">Iron</keyword>
<dbReference type="PANTHER" id="PTHR11601:SF34">
    <property type="entry name" value="CYSTEINE DESULFURASE"/>
    <property type="match status" value="1"/>
</dbReference>
<evidence type="ECO:0000256" key="7">
    <source>
        <dbReference type="ARBA" id="ARBA00022898"/>
    </source>
</evidence>
<gene>
    <name evidence="13" type="ORF">GRI41_02180</name>
</gene>
<evidence type="ECO:0000256" key="6">
    <source>
        <dbReference type="ARBA" id="ARBA00022723"/>
    </source>
</evidence>
<dbReference type="GO" id="GO:0046872">
    <property type="term" value="F:metal ion binding"/>
    <property type="evidence" value="ECO:0007669"/>
    <property type="project" value="UniProtKB-KW"/>
</dbReference>
<comment type="function">
    <text evidence="2">Catalyzes the removal of elemental sulfur atoms from cysteine to produce alanine. Seems to participate in the biosynthesis of the nitrogenase metalloclusters by providing the inorganic sulfur required for the Fe-S core formation.</text>
</comment>
<evidence type="ECO:0000256" key="5">
    <source>
        <dbReference type="ARBA" id="ARBA00022679"/>
    </source>
</evidence>
<keyword evidence="13" id="KW-0032">Aminotransferase</keyword>
<evidence type="ECO:0000256" key="10">
    <source>
        <dbReference type="ARBA" id="ARBA00050776"/>
    </source>
</evidence>
<dbReference type="SUPFAM" id="SSF53383">
    <property type="entry name" value="PLP-dependent transferases"/>
    <property type="match status" value="1"/>
</dbReference>
<keyword evidence="6" id="KW-0479">Metal-binding</keyword>
<evidence type="ECO:0000313" key="13">
    <source>
        <dbReference type="EMBL" id="MXO89620.1"/>
    </source>
</evidence>
<evidence type="ECO:0000256" key="11">
    <source>
        <dbReference type="SAM" id="Phobius"/>
    </source>
</evidence>
<dbReference type="OrthoDB" id="9808002at2"/>
<feature type="transmembrane region" description="Helical" evidence="11">
    <location>
        <begin position="14"/>
        <end position="33"/>
    </location>
</feature>
<dbReference type="PIRSF" id="PIRSF005572">
    <property type="entry name" value="NifS"/>
    <property type="match status" value="1"/>
</dbReference>
<dbReference type="Proteomes" id="UP000442714">
    <property type="component" value="Unassembled WGS sequence"/>
</dbReference>
<proteinExistence type="inferred from homology"/>
<keyword evidence="11" id="KW-0812">Transmembrane</keyword>
<dbReference type="AlphaFoldDB" id="A0A844ZRA4"/>
<dbReference type="InterPro" id="IPR000192">
    <property type="entry name" value="Aminotrans_V_dom"/>
</dbReference>
<organism evidence="13 14">
    <name type="scientific">Pontixanthobacter aquaemixtae</name>
    <dbReference type="NCBI Taxonomy" id="1958940"/>
    <lineage>
        <taxon>Bacteria</taxon>
        <taxon>Pseudomonadati</taxon>
        <taxon>Pseudomonadota</taxon>
        <taxon>Alphaproteobacteria</taxon>
        <taxon>Sphingomonadales</taxon>
        <taxon>Erythrobacteraceae</taxon>
        <taxon>Pontixanthobacter</taxon>
    </lineage>
</organism>